<sequence length="100" mass="10957">MKKGLAALALTSTLLVGAITGCAASKSEEKPKDKSEKTAAEKRGVDIWAMKGTTEVHYEGKDIKDYYRSNKSGTLVITFKNGKEVVVTNYHLEEEHPNAE</sequence>
<organism evidence="1 2">
    <name type="scientific">Bacillus phage Hakuna</name>
    <dbReference type="NCBI Taxonomy" id="1486659"/>
    <lineage>
        <taxon>Viruses</taxon>
        <taxon>Duplodnaviria</taxon>
        <taxon>Heunggongvirae</taxon>
        <taxon>Uroviricota</taxon>
        <taxon>Caudoviricetes</taxon>
        <taxon>Herelleviridae</taxon>
        <taxon>Bastillevirinae</taxon>
        <taxon>Wphvirus</taxon>
        <taxon>Wphvirus hakuna</taxon>
    </lineage>
</organism>
<evidence type="ECO:0008006" key="3">
    <source>
        <dbReference type="Google" id="ProtNLM"/>
    </source>
</evidence>
<dbReference type="EMBL" id="KJ489399">
    <property type="protein sequence ID" value="AHZ10135.1"/>
    <property type="molecule type" value="Genomic_DNA"/>
</dbReference>
<dbReference type="Proteomes" id="UP000026900">
    <property type="component" value="Segment"/>
</dbReference>
<keyword evidence="2" id="KW-1185">Reference proteome</keyword>
<dbReference type="PROSITE" id="PS51257">
    <property type="entry name" value="PROKAR_LIPOPROTEIN"/>
    <property type="match status" value="1"/>
</dbReference>
<reference evidence="2" key="1">
    <citation type="submission" date="2014-09" db="EMBL/GenBank/DDBJ databases">
        <authorList>
            <person name="Sauder A.B."/>
            <person name="McKenzie Q.R."/>
            <person name="Temple L.M."/>
            <person name="Alexis B.K."/>
            <person name="Al-Atrache Z."/>
            <person name="Lewis L.O."/>
            <person name="Loesser-Casey K.E."/>
            <person name="Mitchell K.J."/>
        </authorList>
    </citation>
    <scope>NUCLEOTIDE SEQUENCE [LARGE SCALE GENOMIC DNA]</scope>
</reference>
<name>A0A024B104_9CAUD</name>
<evidence type="ECO:0000313" key="1">
    <source>
        <dbReference type="EMBL" id="AHZ10135.1"/>
    </source>
</evidence>
<accession>A0A024B104</accession>
<proteinExistence type="predicted"/>
<dbReference type="KEGG" id="vg:19526117"/>
<dbReference type="GeneID" id="19526117"/>
<evidence type="ECO:0000313" key="2">
    <source>
        <dbReference type="Proteomes" id="UP000026900"/>
    </source>
</evidence>
<dbReference type="RefSeq" id="YP_009036566.1">
    <property type="nucleotide sequence ID" value="NC_024213.1"/>
</dbReference>
<protein>
    <recommendedName>
        <fullName evidence="3">Lipoprotein</fullName>
    </recommendedName>
</protein>